<comment type="subunit">
    <text evidence="7">Tetramer of two alpha and two beta chains.</text>
</comment>
<feature type="domain" description="TFIIE beta" evidence="9">
    <location>
        <begin position="19"/>
        <end position="97"/>
    </location>
</feature>
<dbReference type="InterPro" id="IPR003166">
    <property type="entry name" value="TFIIE_bsu_DNA-bd"/>
</dbReference>
<evidence type="ECO:0000256" key="7">
    <source>
        <dbReference type="PIRNR" id="PIRNR016398"/>
    </source>
</evidence>
<dbReference type="Proteomes" id="UP000249723">
    <property type="component" value="Unassembled WGS sequence"/>
</dbReference>
<name>A0A2X0L2X6_9BASI</name>
<accession>A0A2X0L2X6</accession>
<evidence type="ECO:0000256" key="2">
    <source>
        <dbReference type="ARBA" id="ARBA00023015"/>
    </source>
</evidence>
<dbReference type="GO" id="GO:0003677">
    <property type="term" value="F:DNA binding"/>
    <property type="evidence" value="ECO:0007669"/>
    <property type="project" value="UniProtKB-UniRule"/>
</dbReference>
<feature type="region of interest" description="Disordered" evidence="8">
    <location>
        <begin position="1"/>
        <end position="24"/>
    </location>
</feature>
<dbReference type="OrthoDB" id="3907302at2759"/>
<comment type="subcellular location">
    <subcellularLocation>
        <location evidence="1 7">Nucleus</location>
    </subcellularLocation>
</comment>
<evidence type="ECO:0000259" key="9">
    <source>
        <dbReference type="PROSITE" id="PS51351"/>
    </source>
</evidence>
<comment type="function">
    <text evidence="6 7">Recruits TFIIH to the initiation complex and stimulates the RNA polymerase II C-terminal domain kinase and DNA-dependent ATPase activities of TFIIH. Both TFIIH and TFIIE are required for promoter clearance by RNA polymerase.</text>
</comment>
<dbReference type="InterPro" id="IPR016656">
    <property type="entry name" value="TFIIE-bsu"/>
</dbReference>
<dbReference type="GO" id="GO:0006367">
    <property type="term" value="P:transcription initiation at RNA polymerase II promoter"/>
    <property type="evidence" value="ECO:0007669"/>
    <property type="project" value="UniProtKB-UniRule"/>
</dbReference>
<dbReference type="STRING" id="289078.A0A2X0L2X6"/>
<evidence type="ECO:0000256" key="3">
    <source>
        <dbReference type="ARBA" id="ARBA00023125"/>
    </source>
</evidence>
<dbReference type="PIRSF" id="PIRSF016398">
    <property type="entry name" value="TFIIE-beta"/>
    <property type="match status" value="1"/>
</dbReference>
<gene>
    <name evidence="10" type="ORF">BZ3500_MVSOF-1268-A1-R1_CHR12-2G03897</name>
</gene>
<evidence type="ECO:0000313" key="11">
    <source>
        <dbReference type="Proteomes" id="UP000249723"/>
    </source>
</evidence>
<sequence>MPTPSNAPAKLPARQAPRQVGPADTGIGRHWKTQLVSAVHFLKQHAHPIRLEDLALLSGVEALLSNAELLSNFRSHEKVVVDDKTGLFSYKPDYDIKSKFDLENLVVRYSSRGGLSVKNLRASWPNVVPAIEELEQEGKVYVTRTGGSAEREGAMKAVFRNEFSKRPRIDDEFLKLWKKLKAPTKEELSVQLNEGRGTPNRSTFIVNSSTDAASYLRSIAGLTTASTVASDLPRNQNKNPRGKGRKGPGSANRRIKLTNTHLKGKVDLSKDYTPPGR</sequence>
<dbReference type="PANTHER" id="PTHR12716:SF8">
    <property type="entry name" value="TRANSCRIPTION INITIATION FACTOR IIE SUBUNIT BETA"/>
    <property type="match status" value="1"/>
</dbReference>
<keyword evidence="11" id="KW-1185">Reference proteome</keyword>
<dbReference type="Pfam" id="PF02186">
    <property type="entry name" value="TFIIE_beta"/>
    <property type="match status" value="1"/>
</dbReference>
<dbReference type="PANTHER" id="PTHR12716">
    <property type="entry name" value="TRANSCRIPTION INITIATION FACTOR IIE, BETA SUBUNIT"/>
    <property type="match status" value="1"/>
</dbReference>
<evidence type="ECO:0000256" key="5">
    <source>
        <dbReference type="ARBA" id="ARBA00023242"/>
    </source>
</evidence>
<dbReference type="PROSITE" id="PS51351">
    <property type="entry name" value="TFIIE_BETA_C"/>
    <property type="match status" value="1"/>
</dbReference>
<evidence type="ECO:0000256" key="8">
    <source>
        <dbReference type="SAM" id="MobiDB-lite"/>
    </source>
</evidence>
<dbReference type="Pfam" id="PF18121">
    <property type="entry name" value="TFA2_Winged_2"/>
    <property type="match status" value="1"/>
</dbReference>
<keyword evidence="5 7" id="KW-0539">Nucleus</keyword>
<dbReference type="InterPro" id="IPR040501">
    <property type="entry name" value="TFA2_Winged_2"/>
</dbReference>
<evidence type="ECO:0000313" key="10">
    <source>
        <dbReference type="EMBL" id="SCZ94435.1"/>
    </source>
</evidence>
<evidence type="ECO:0000256" key="6">
    <source>
        <dbReference type="ARBA" id="ARBA00025581"/>
    </source>
</evidence>
<organism evidence="10 11">
    <name type="scientific">Microbotryum saponariae</name>
    <dbReference type="NCBI Taxonomy" id="289078"/>
    <lineage>
        <taxon>Eukaryota</taxon>
        <taxon>Fungi</taxon>
        <taxon>Dikarya</taxon>
        <taxon>Basidiomycota</taxon>
        <taxon>Pucciniomycotina</taxon>
        <taxon>Microbotryomycetes</taxon>
        <taxon>Microbotryales</taxon>
        <taxon>Microbotryaceae</taxon>
        <taxon>Microbotryum</taxon>
    </lineage>
</organism>
<evidence type="ECO:0000256" key="4">
    <source>
        <dbReference type="ARBA" id="ARBA00023163"/>
    </source>
</evidence>
<reference evidence="11" key="1">
    <citation type="submission" date="2016-10" db="EMBL/GenBank/DDBJ databases">
        <authorList>
            <person name="Jeantristanb JTB J.-T."/>
            <person name="Ricardo R."/>
        </authorList>
    </citation>
    <scope>NUCLEOTIDE SEQUENCE [LARGE SCALE GENOMIC DNA]</scope>
</reference>
<comment type="similarity">
    <text evidence="7">Belongs to the TFIIE beta subunit family.</text>
</comment>
<dbReference type="EMBL" id="FMWP01000052">
    <property type="protein sequence ID" value="SCZ94435.1"/>
    <property type="molecule type" value="Genomic_DNA"/>
</dbReference>
<protein>
    <recommendedName>
        <fullName evidence="7">Transcription initiation factor IIE subunit beta</fullName>
    </recommendedName>
</protein>
<dbReference type="GO" id="GO:0005673">
    <property type="term" value="C:transcription factor TFIIE complex"/>
    <property type="evidence" value="ECO:0007669"/>
    <property type="project" value="UniProtKB-UniRule"/>
</dbReference>
<keyword evidence="2 7" id="KW-0805">Transcription regulation</keyword>
<feature type="region of interest" description="Disordered" evidence="8">
    <location>
        <begin position="230"/>
        <end position="255"/>
    </location>
</feature>
<dbReference type="GO" id="GO:0001097">
    <property type="term" value="F:TFIIH-class transcription factor complex binding"/>
    <property type="evidence" value="ECO:0007669"/>
    <property type="project" value="TreeGrafter"/>
</dbReference>
<dbReference type="AlphaFoldDB" id="A0A2X0L2X6"/>
<keyword evidence="4 7" id="KW-0804">Transcription</keyword>
<proteinExistence type="inferred from homology"/>
<keyword evidence="3 7" id="KW-0238">DNA-binding</keyword>
<evidence type="ECO:0000256" key="1">
    <source>
        <dbReference type="ARBA" id="ARBA00004123"/>
    </source>
</evidence>